<reference evidence="2" key="1">
    <citation type="journal article" date="2022" name="Mol. Ecol. Resour.">
        <title>The genomes of chicory, endive, great burdock and yacon provide insights into Asteraceae palaeo-polyploidization history and plant inulin production.</title>
        <authorList>
            <person name="Fan W."/>
            <person name="Wang S."/>
            <person name="Wang H."/>
            <person name="Wang A."/>
            <person name="Jiang F."/>
            <person name="Liu H."/>
            <person name="Zhao H."/>
            <person name="Xu D."/>
            <person name="Zhang Y."/>
        </authorList>
    </citation>
    <scope>NUCLEOTIDE SEQUENCE [LARGE SCALE GENOMIC DNA]</scope>
    <source>
        <strain evidence="2">cv. Yunnan</strain>
    </source>
</reference>
<dbReference type="Proteomes" id="UP001056120">
    <property type="component" value="Linkage Group LG21"/>
</dbReference>
<protein>
    <submittedName>
        <fullName evidence="1">Uncharacterized protein</fullName>
    </submittedName>
</protein>
<organism evidence="1 2">
    <name type="scientific">Smallanthus sonchifolius</name>
    <dbReference type="NCBI Taxonomy" id="185202"/>
    <lineage>
        <taxon>Eukaryota</taxon>
        <taxon>Viridiplantae</taxon>
        <taxon>Streptophyta</taxon>
        <taxon>Embryophyta</taxon>
        <taxon>Tracheophyta</taxon>
        <taxon>Spermatophyta</taxon>
        <taxon>Magnoliopsida</taxon>
        <taxon>eudicotyledons</taxon>
        <taxon>Gunneridae</taxon>
        <taxon>Pentapetalae</taxon>
        <taxon>asterids</taxon>
        <taxon>campanulids</taxon>
        <taxon>Asterales</taxon>
        <taxon>Asteraceae</taxon>
        <taxon>Asteroideae</taxon>
        <taxon>Heliantheae alliance</taxon>
        <taxon>Millerieae</taxon>
        <taxon>Smallanthus</taxon>
    </lineage>
</organism>
<evidence type="ECO:0000313" key="1">
    <source>
        <dbReference type="EMBL" id="KAI3730586.1"/>
    </source>
</evidence>
<gene>
    <name evidence="1" type="ORF">L1987_61757</name>
</gene>
<dbReference type="EMBL" id="CM042038">
    <property type="protein sequence ID" value="KAI3730586.1"/>
    <property type="molecule type" value="Genomic_DNA"/>
</dbReference>
<accession>A0ACB9C8I6</accession>
<evidence type="ECO:0000313" key="2">
    <source>
        <dbReference type="Proteomes" id="UP001056120"/>
    </source>
</evidence>
<keyword evidence="2" id="KW-1185">Reference proteome</keyword>
<sequence>MSPRKFLDGDQKQQLKSGIVINGPRPTPLKLKQESHAIQKHHHKQQQQQIRKPIIIYIHSPEIIHTKPHDFMALVQRLTGHDSSSKDQQQQKKKKKTLKQEGFDLNDNKFSNDSGVTHERDKGMKSKSPLFNTPSNPYVADIPLFTPNTSDYFFSPQRYLKFPDMVSSSPNVNTSFSPGSLVELLKELP</sequence>
<comment type="caution">
    <text evidence="1">The sequence shown here is derived from an EMBL/GenBank/DDBJ whole genome shotgun (WGS) entry which is preliminary data.</text>
</comment>
<reference evidence="1 2" key="2">
    <citation type="journal article" date="2022" name="Mol. Ecol. Resour.">
        <title>The genomes of chicory, endive, great burdock and yacon provide insights into Asteraceae paleo-polyploidization history and plant inulin production.</title>
        <authorList>
            <person name="Fan W."/>
            <person name="Wang S."/>
            <person name="Wang H."/>
            <person name="Wang A."/>
            <person name="Jiang F."/>
            <person name="Liu H."/>
            <person name="Zhao H."/>
            <person name="Xu D."/>
            <person name="Zhang Y."/>
        </authorList>
    </citation>
    <scope>NUCLEOTIDE SEQUENCE [LARGE SCALE GENOMIC DNA]</scope>
    <source>
        <strain evidence="2">cv. Yunnan</strain>
        <tissue evidence="1">Leaves</tissue>
    </source>
</reference>
<proteinExistence type="predicted"/>
<name>A0ACB9C8I6_9ASTR</name>